<accession>A0ABS8E7E5</accession>
<dbReference type="Proteomes" id="UP001520654">
    <property type="component" value="Unassembled WGS sequence"/>
</dbReference>
<feature type="compositionally biased region" description="Low complexity" evidence="1">
    <location>
        <begin position="50"/>
        <end position="72"/>
    </location>
</feature>
<evidence type="ECO:0008006" key="4">
    <source>
        <dbReference type="Google" id="ProtNLM"/>
    </source>
</evidence>
<gene>
    <name evidence="2" type="ORF">K7B10_15800</name>
</gene>
<organism evidence="2 3">
    <name type="scientific">Streptomyces flavotricini</name>
    <dbReference type="NCBI Taxonomy" id="66888"/>
    <lineage>
        <taxon>Bacteria</taxon>
        <taxon>Bacillati</taxon>
        <taxon>Actinomycetota</taxon>
        <taxon>Actinomycetes</taxon>
        <taxon>Kitasatosporales</taxon>
        <taxon>Streptomycetaceae</taxon>
        <taxon>Streptomyces</taxon>
    </lineage>
</organism>
<evidence type="ECO:0000313" key="3">
    <source>
        <dbReference type="Proteomes" id="UP001520654"/>
    </source>
</evidence>
<protein>
    <recommendedName>
        <fullName evidence="4">Secreted protein</fullName>
    </recommendedName>
</protein>
<dbReference type="PROSITE" id="PS51257">
    <property type="entry name" value="PROKAR_LIPOPROTEIN"/>
    <property type="match status" value="1"/>
</dbReference>
<feature type="compositionally biased region" description="Basic and acidic residues" evidence="1">
    <location>
        <begin position="24"/>
        <end position="34"/>
    </location>
</feature>
<dbReference type="RefSeq" id="WP_229336683.1">
    <property type="nucleotide sequence ID" value="NZ_JAINUL010000001.1"/>
</dbReference>
<comment type="caution">
    <text evidence="2">The sequence shown here is derived from an EMBL/GenBank/DDBJ whole genome shotgun (WGS) entry which is preliminary data.</text>
</comment>
<sequence>MADRRLVCLAALALFTGCGGGRARPPEKGTHESGGRGGTDGTGGTGEPAGGTRAPGVSGGTSATAAGAPTPAQGRVLTGADDGFAGRLAVGQTARLRLPLPEGGPQPTARGDAVLLIRVSNVTGSGHREWELRAVRPGTTRITVPRPTTTPATLTLTVT</sequence>
<proteinExistence type="predicted"/>
<reference evidence="2 3" key="1">
    <citation type="submission" date="2021-08" db="EMBL/GenBank/DDBJ databases">
        <title>Genomic Architecture of Streptomyces flavotricini NGL1 and Streptomyces erythrochromogenes HMS4 With Differential Plant Beneficial attributes and laccase production capabilities.</title>
        <authorList>
            <person name="Salwan R."/>
            <person name="Kaur R."/>
            <person name="Sharma V."/>
        </authorList>
    </citation>
    <scope>NUCLEOTIDE SEQUENCE [LARGE SCALE GENOMIC DNA]</scope>
    <source>
        <strain evidence="2 3">NGL1</strain>
    </source>
</reference>
<dbReference type="EMBL" id="JAINUL010000001">
    <property type="protein sequence ID" value="MCC0096224.1"/>
    <property type="molecule type" value="Genomic_DNA"/>
</dbReference>
<keyword evidence="3" id="KW-1185">Reference proteome</keyword>
<feature type="region of interest" description="Disordered" evidence="1">
    <location>
        <begin position="19"/>
        <end position="80"/>
    </location>
</feature>
<evidence type="ECO:0000256" key="1">
    <source>
        <dbReference type="SAM" id="MobiDB-lite"/>
    </source>
</evidence>
<evidence type="ECO:0000313" key="2">
    <source>
        <dbReference type="EMBL" id="MCC0096224.1"/>
    </source>
</evidence>
<feature type="compositionally biased region" description="Gly residues" evidence="1">
    <location>
        <begin position="35"/>
        <end position="49"/>
    </location>
</feature>
<name>A0ABS8E7E5_9ACTN</name>